<feature type="region of interest" description="Disordered" evidence="1">
    <location>
        <begin position="17"/>
        <end position="122"/>
    </location>
</feature>
<feature type="compositionally biased region" description="Acidic residues" evidence="1">
    <location>
        <begin position="24"/>
        <end position="39"/>
    </location>
</feature>
<dbReference type="HOGENOM" id="CLU_839799_0_0_1"/>
<dbReference type="eggNOG" id="ENOG502RZVD">
    <property type="taxonomic scope" value="Eukaryota"/>
</dbReference>
<dbReference type="PANTHER" id="PTHR38698">
    <property type="entry name" value="EXPRESSED PROTEIN"/>
    <property type="match status" value="1"/>
</dbReference>
<dbReference type="GeneID" id="25034821"/>
<reference evidence="2 3" key="1">
    <citation type="journal article" date="2011" name="Science">
        <title>Comparative functional genomics of the fission yeasts.</title>
        <authorList>
            <person name="Rhind N."/>
            <person name="Chen Z."/>
            <person name="Yassour M."/>
            <person name="Thompson D.A."/>
            <person name="Haas B.J."/>
            <person name="Habib N."/>
            <person name="Wapinski I."/>
            <person name="Roy S."/>
            <person name="Lin M.F."/>
            <person name="Heiman D.I."/>
            <person name="Young S.K."/>
            <person name="Furuya K."/>
            <person name="Guo Y."/>
            <person name="Pidoux A."/>
            <person name="Chen H.M."/>
            <person name="Robbertse B."/>
            <person name="Goldberg J.M."/>
            <person name="Aoki K."/>
            <person name="Bayne E.H."/>
            <person name="Berlin A.M."/>
            <person name="Desjardins C.A."/>
            <person name="Dobbs E."/>
            <person name="Dukaj L."/>
            <person name="Fan L."/>
            <person name="FitzGerald M.G."/>
            <person name="French C."/>
            <person name="Gujja S."/>
            <person name="Hansen K."/>
            <person name="Keifenheim D."/>
            <person name="Levin J.Z."/>
            <person name="Mosher R.A."/>
            <person name="Mueller C.A."/>
            <person name="Pfiffner J."/>
            <person name="Priest M."/>
            <person name="Russ C."/>
            <person name="Smialowska A."/>
            <person name="Swoboda P."/>
            <person name="Sykes S.M."/>
            <person name="Vaughn M."/>
            <person name="Vengrova S."/>
            <person name="Yoder R."/>
            <person name="Zeng Q."/>
            <person name="Allshire R."/>
            <person name="Baulcombe D."/>
            <person name="Birren B.W."/>
            <person name="Brown W."/>
            <person name="Ekwall K."/>
            <person name="Kellis M."/>
            <person name="Leatherwood J."/>
            <person name="Levin H."/>
            <person name="Margalit H."/>
            <person name="Martienssen R."/>
            <person name="Nieduszynski C.A."/>
            <person name="Spatafora J.W."/>
            <person name="Friedman N."/>
            <person name="Dalgaard J.Z."/>
            <person name="Baumann P."/>
            <person name="Niki H."/>
            <person name="Regev A."/>
            <person name="Nusbaum C."/>
        </authorList>
    </citation>
    <scope>NUCLEOTIDE SEQUENCE [LARGE SCALE GENOMIC DNA]</scope>
    <source>
        <strain evidence="3">OY26 / ATCC MYA-4695 / CBS 11777 / NBRC 106824 / NRRL Y48691</strain>
    </source>
</reference>
<feature type="compositionally biased region" description="Polar residues" evidence="1">
    <location>
        <begin position="101"/>
        <end position="112"/>
    </location>
</feature>
<dbReference type="STRING" id="653667.S9W0W0"/>
<feature type="compositionally biased region" description="Polar residues" evidence="1">
    <location>
        <begin position="58"/>
        <end position="83"/>
    </location>
</feature>
<dbReference type="AlphaFoldDB" id="S9W0W0"/>
<protein>
    <submittedName>
        <fullName evidence="2">Fungal protein</fullName>
    </submittedName>
</protein>
<proteinExistence type="predicted"/>
<dbReference type="InterPro" id="IPR031355">
    <property type="entry name" value="YBL010C/LAA2-like"/>
</dbReference>
<keyword evidence="3" id="KW-1185">Reference proteome</keyword>
<name>S9W0W0_SCHCR</name>
<accession>S9W0W0</accession>
<gene>
    <name evidence="2" type="ORF">SPOG_00489</name>
</gene>
<dbReference type="Proteomes" id="UP000015464">
    <property type="component" value="Unassembled WGS sequence"/>
</dbReference>
<dbReference type="RefSeq" id="XP_013023452.1">
    <property type="nucleotide sequence ID" value="XM_013167998.1"/>
</dbReference>
<dbReference type="Pfam" id="PF17104">
    <property type="entry name" value="YBL010C_LAA2"/>
    <property type="match status" value="2"/>
</dbReference>
<dbReference type="OrthoDB" id="5378975at2759"/>
<evidence type="ECO:0000256" key="1">
    <source>
        <dbReference type="SAM" id="MobiDB-lite"/>
    </source>
</evidence>
<dbReference type="OMA" id="LAQYWTD"/>
<sequence length="331" mass="37615">MKSSRYLVCILMNLDTSSFRRSSDEEDNQDAVKDEDSDFESSPTTMNPKNAEPEDLTGNESSDSFQENKETNPSYSLDGSQNFGMDEFNTMEEANHKESVIQENESPSSSYEAEQHGLEESKDFDDFDDFGEFGEVEMEAPVATFEGDNWMESFEASVHAVFGPPKEPKPLPESPLDHERILSLWDKLIEMPVLQRPDWLRSHIRHIFLVTMGLPVDLDELLPTQSNSSASSSFKNILKISTTSPQLENEPPLNYAVARRLCSTTHEALASRSPEALTEHIEILEQYVMEATSLAQYWTDKRDSSLNDKLLYETVVDDLVQHSKRLRKSAR</sequence>
<organism evidence="2 3">
    <name type="scientific">Schizosaccharomyces cryophilus (strain OY26 / ATCC MYA-4695 / CBS 11777 / NBRC 106824 / NRRL Y48691)</name>
    <name type="common">Fission yeast</name>
    <dbReference type="NCBI Taxonomy" id="653667"/>
    <lineage>
        <taxon>Eukaryota</taxon>
        <taxon>Fungi</taxon>
        <taxon>Dikarya</taxon>
        <taxon>Ascomycota</taxon>
        <taxon>Taphrinomycotina</taxon>
        <taxon>Schizosaccharomycetes</taxon>
        <taxon>Schizosaccharomycetales</taxon>
        <taxon>Schizosaccharomycetaceae</taxon>
        <taxon>Schizosaccharomyces</taxon>
    </lineage>
</organism>
<evidence type="ECO:0000313" key="3">
    <source>
        <dbReference type="Proteomes" id="UP000015464"/>
    </source>
</evidence>
<dbReference type="EMBL" id="KE546990">
    <property type="protein sequence ID" value="EPY52069.1"/>
    <property type="molecule type" value="Genomic_DNA"/>
</dbReference>
<evidence type="ECO:0000313" key="2">
    <source>
        <dbReference type="EMBL" id="EPY52069.1"/>
    </source>
</evidence>
<dbReference type="PANTHER" id="PTHR38698:SF1">
    <property type="entry name" value="FUNGAL PROTEIN"/>
    <property type="match status" value="1"/>
</dbReference>